<gene>
    <name evidence="1" type="ORF">Amon02_000995300</name>
</gene>
<comment type="caution">
    <text evidence="1">The sequence shown here is derived from an EMBL/GenBank/DDBJ whole genome shotgun (WGS) entry which is preliminary data.</text>
</comment>
<reference evidence="1" key="1">
    <citation type="submission" date="2023-04" db="EMBL/GenBank/DDBJ databases">
        <title>Ambrosiozyma monospora NBRC 10751.</title>
        <authorList>
            <person name="Ichikawa N."/>
            <person name="Sato H."/>
            <person name="Tonouchi N."/>
        </authorList>
    </citation>
    <scope>NUCLEOTIDE SEQUENCE</scope>
    <source>
        <strain evidence="1">NBRC 10751</strain>
    </source>
</reference>
<dbReference type="Proteomes" id="UP001165064">
    <property type="component" value="Unassembled WGS sequence"/>
</dbReference>
<organism evidence="1 2">
    <name type="scientific">Ambrosiozyma monospora</name>
    <name type="common">Yeast</name>
    <name type="synonym">Endomycopsis monosporus</name>
    <dbReference type="NCBI Taxonomy" id="43982"/>
    <lineage>
        <taxon>Eukaryota</taxon>
        <taxon>Fungi</taxon>
        <taxon>Dikarya</taxon>
        <taxon>Ascomycota</taxon>
        <taxon>Saccharomycotina</taxon>
        <taxon>Pichiomycetes</taxon>
        <taxon>Pichiales</taxon>
        <taxon>Pichiaceae</taxon>
        <taxon>Ambrosiozyma</taxon>
    </lineage>
</organism>
<protein>
    <submittedName>
        <fullName evidence="1">Unnamed protein product</fullName>
    </submittedName>
</protein>
<dbReference type="EMBL" id="BSXS01009708">
    <property type="protein sequence ID" value="GME96317.1"/>
    <property type="molecule type" value="Genomic_DNA"/>
</dbReference>
<name>A0ACB5TY82_AMBMO</name>
<evidence type="ECO:0000313" key="1">
    <source>
        <dbReference type="EMBL" id="GME96317.1"/>
    </source>
</evidence>
<keyword evidence="2" id="KW-1185">Reference proteome</keyword>
<evidence type="ECO:0000313" key="2">
    <source>
        <dbReference type="Proteomes" id="UP001165064"/>
    </source>
</evidence>
<proteinExistence type="predicted"/>
<accession>A0ACB5TY82</accession>
<sequence>MMIISSSLKGNYSQYPYDTNLISLTILAVYRHCPHSLKLSSLNTPQHTATPTHNSYTMPDIVFDIVGTCISYEKVIEGIQTRLGDKFKEAAIDTRLFFFFWLAGCERDYSYLSQCGKYQPFGDIFHYTFYRSLFFAGIKKPREFATEEDLEYIYGEWFKLEGRPELKEMFQLLRDYGFTIWCLTDASHDRVSGYFKNSGVEMPAENLISCDSIGAGKPEAAVYKYIAKKIPSSGNDAFFAAAHMWDSIAAKQGGFITAWSNVHELEPCSEVFGKPDIIAEGLVDMAKKIIAKHKELTGSN</sequence>